<dbReference type="PANTHER" id="PTHR17357:SF0">
    <property type="entry name" value="GANGLIOSIDE GM2 ACTIVATOR"/>
    <property type="match status" value="1"/>
</dbReference>
<dbReference type="InterPro" id="IPR028996">
    <property type="entry name" value="GM2-AP"/>
</dbReference>
<accession>A0A7M5WWF8</accession>
<dbReference type="Pfam" id="PF02221">
    <property type="entry name" value="E1_DerP2_DerF2"/>
    <property type="match status" value="1"/>
</dbReference>
<dbReference type="Proteomes" id="UP000594262">
    <property type="component" value="Unplaced"/>
</dbReference>
<dbReference type="SUPFAM" id="SSF63707">
    <property type="entry name" value="Ganglioside M2 (gm2) activator"/>
    <property type="match status" value="1"/>
</dbReference>
<evidence type="ECO:0000256" key="2">
    <source>
        <dbReference type="SAM" id="SignalP"/>
    </source>
</evidence>
<dbReference type="InterPro" id="IPR036846">
    <property type="entry name" value="GM2-AP_sf"/>
</dbReference>
<evidence type="ECO:0000313" key="4">
    <source>
        <dbReference type="EnsemblMetazoa" id="CLYHEMP014129.1"/>
    </source>
</evidence>
<proteinExistence type="predicted"/>
<feature type="signal peptide" evidence="2">
    <location>
        <begin position="1"/>
        <end position="16"/>
    </location>
</feature>
<keyword evidence="5" id="KW-1185">Reference proteome</keyword>
<dbReference type="GO" id="GO:0005319">
    <property type="term" value="F:lipid transporter activity"/>
    <property type="evidence" value="ECO:0007669"/>
    <property type="project" value="TreeGrafter"/>
</dbReference>
<dbReference type="GO" id="GO:0009898">
    <property type="term" value="C:cytoplasmic side of plasma membrane"/>
    <property type="evidence" value="ECO:0007669"/>
    <property type="project" value="TreeGrafter"/>
</dbReference>
<dbReference type="EnsemblMetazoa" id="CLYHEMT014129.1">
    <property type="protein sequence ID" value="CLYHEMP014129.1"/>
    <property type="gene ID" value="CLYHEMG014129"/>
</dbReference>
<dbReference type="AlphaFoldDB" id="A0A7M5WWF8"/>
<keyword evidence="1 2" id="KW-0732">Signal</keyword>
<dbReference type="PANTHER" id="PTHR17357">
    <property type="entry name" value="GM2 GANGLIOSIDE ACTIVATOR PROTEIN"/>
    <property type="match status" value="1"/>
</dbReference>
<dbReference type="GO" id="GO:0006689">
    <property type="term" value="P:ganglioside catabolic process"/>
    <property type="evidence" value="ECO:0007669"/>
    <property type="project" value="InterPro"/>
</dbReference>
<dbReference type="OrthoDB" id="5951115at2759"/>
<dbReference type="GO" id="GO:0008047">
    <property type="term" value="F:enzyme activator activity"/>
    <property type="evidence" value="ECO:0007669"/>
    <property type="project" value="InterPro"/>
</dbReference>
<name>A0A7M5WWF8_9CNID</name>
<feature type="chain" id="PRO_5029728413" description="MD-2-related lipid-recognition domain-containing protein" evidence="2">
    <location>
        <begin position="17"/>
        <end position="213"/>
    </location>
</feature>
<reference evidence="4" key="1">
    <citation type="submission" date="2021-01" db="UniProtKB">
        <authorList>
            <consortium name="EnsemblMetazoa"/>
        </authorList>
    </citation>
    <scope>IDENTIFICATION</scope>
</reference>
<dbReference type="InterPro" id="IPR003172">
    <property type="entry name" value="ML_dom"/>
</dbReference>
<organism evidence="4 5">
    <name type="scientific">Clytia hemisphaerica</name>
    <dbReference type="NCBI Taxonomy" id="252671"/>
    <lineage>
        <taxon>Eukaryota</taxon>
        <taxon>Metazoa</taxon>
        <taxon>Cnidaria</taxon>
        <taxon>Hydrozoa</taxon>
        <taxon>Hydroidolina</taxon>
        <taxon>Leptothecata</taxon>
        <taxon>Obeliida</taxon>
        <taxon>Clytiidae</taxon>
        <taxon>Clytia</taxon>
    </lineage>
</organism>
<dbReference type="RefSeq" id="XP_066929576.1">
    <property type="nucleotide sequence ID" value="XM_067073475.1"/>
</dbReference>
<dbReference type="Gene3D" id="2.70.220.10">
    <property type="entry name" value="Ganglioside GM2 activator"/>
    <property type="match status" value="1"/>
</dbReference>
<evidence type="ECO:0000256" key="1">
    <source>
        <dbReference type="ARBA" id="ARBA00022729"/>
    </source>
</evidence>
<evidence type="ECO:0000259" key="3">
    <source>
        <dbReference type="SMART" id="SM00737"/>
    </source>
</evidence>
<evidence type="ECO:0000313" key="5">
    <source>
        <dbReference type="Proteomes" id="UP000594262"/>
    </source>
</evidence>
<dbReference type="SMART" id="SM00737">
    <property type="entry name" value="ML"/>
    <property type="match status" value="1"/>
</dbReference>
<protein>
    <recommendedName>
        <fullName evidence="3">MD-2-related lipid-recognition domain-containing protein</fullName>
    </recommendedName>
</protein>
<feature type="domain" description="MD-2-related lipid-recognition" evidence="3">
    <location>
        <begin position="47"/>
        <end position="194"/>
    </location>
</feature>
<sequence>MKIAFVLAALVAVCFAAPQRVEVERIPMIKLVKSSKIQRSNNLGFSYSNCAEGSDLNIKSLSISPDPITIPGNVTIGLDAAISTEITDITSAALVLKRKIFGVFVEIPCVDNLGSCTYNDVCSLLAKIECPQQLIDMGFKCHCPFPAKEFNVPAGTVIALPKLPLPSFAENGDYEAKVTLSNGSTVLACYDFKVSLKANSQDEQYHNDVEITV</sequence>
<dbReference type="GeneID" id="136817140"/>